<evidence type="ECO:0000256" key="3">
    <source>
        <dbReference type="ARBA" id="ARBA00022692"/>
    </source>
</evidence>
<dbReference type="PANTHER" id="PTHR48020:SF35">
    <property type="entry name" value="SUGAR TRANSPORTER"/>
    <property type="match status" value="1"/>
</dbReference>
<feature type="transmembrane region" description="Helical" evidence="7">
    <location>
        <begin position="100"/>
        <end position="121"/>
    </location>
</feature>
<dbReference type="AlphaFoldDB" id="A0A8T0P9C3"/>
<reference evidence="9" key="1">
    <citation type="submission" date="2020-05" db="EMBL/GenBank/DDBJ databases">
        <title>WGS assembly of Panicum virgatum.</title>
        <authorList>
            <person name="Lovell J.T."/>
            <person name="Jenkins J."/>
            <person name="Shu S."/>
            <person name="Juenger T.E."/>
            <person name="Schmutz J."/>
        </authorList>
    </citation>
    <scope>NUCLEOTIDE SEQUENCE</scope>
    <source>
        <strain evidence="9">AP13</strain>
    </source>
</reference>
<dbReference type="InterPro" id="IPR003663">
    <property type="entry name" value="Sugar/inositol_transpt"/>
</dbReference>
<dbReference type="InterPro" id="IPR050814">
    <property type="entry name" value="Myo-inositol_Transporter"/>
</dbReference>
<evidence type="ECO:0000256" key="1">
    <source>
        <dbReference type="ARBA" id="ARBA00004141"/>
    </source>
</evidence>
<dbReference type="Gene3D" id="1.20.1250.20">
    <property type="entry name" value="MFS general substrate transporter like domains"/>
    <property type="match status" value="2"/>
</dbReference>
<feature type="transmembrane region" description="Helical" evidence="7">
    <location>
        <begin position="534"/>
        <end position="556"/>
    </location>
</feature>
<feature type="domain" description="Major facilitator superfamily (MFS) profile" evidence="8">
    <location>
        <begin position="7"/>
        <end position="588"/>
    </location>
</feature>
<dbReference type="Pfam" id="PF00083">
    <property type="entry name" value="Sugar_tr"/>
    <property type="match status" value="2"/>
</dbReference>
<feature type="transmembrane region" description="Helical" evidence="7">
    <location>
        <begin position="562"/>
        <end position="582"/>
    </location>
</feature>
<feature type="transmembrane region" description="Helical" evidence="7">
    <location>
        <begin position="466"/>
        <end position="485"/>
    </location>
</feature>
<dbReference type="PROSITE" id="PS50850">
    <property type="entry name" value="MFS"/>
    <property type="match status" value="1"/>
</dbReference>
<evidence type="ECO:0000259" key="8">
    <source>
        <dbReference type="PROSITE" id="PS50850"/>
    </source>
</evidence>
<dbReference type="PANTHER" id="PTHR48020">
    <property type="entry name" value="PROTON MYO-INOSITOL COTRANSPORTER"/>
    <property type="match status" value="1"/>
</dbReference>
<evidence type="ECO:0000256" key="4">
    <source>
        <dbReference type="ARBA" id="ARBA00022989"/>
    </source>
</evidence>
<proteinExistence type="predicted"/>
<feature type="transmembrane region" description="Helical" evidence="7">
    <location>
        <begin position="165"/>
        <end position="185"/>
    </location>
</feature>
<name>A0A8T0P9C3_PANVG</name>
<dbReference type="GO" id="GO:0022857">
    <property type="term" value="F:transmembrane transporter activity"/>
    <property type="evidence" value="ECO:0007669"/>
    <property type="project" value="InterPro"/>
</dbReference>
<gene>
    <name evidence="9" type="ORF">PVAP13_8NG338600</name>
</gene>
<keyword evidence="2" id="KW-0813">Transport</keyword>
<feature type="transmembrane region" description="Helical" evidence="7">
    <location>
        <begin position="438"/>
        <end position="459"/>
    </location>
</feature>
<dbReference type="PRINTS" id="PR00171">
    <property type="entry name" value="SUGRTRNSPORT"/>
</dbReference>
<sequence length="609" mass="67587">MKSTVFSAVVVSIGYALLGWDFAALFEANRHMEKEFELENGHSIDGITISVSAFGAIVITIFSGSLLDWLGRRAILVHSSLLLFLGGLLMLWSPNIYILLLARLFVGSASGLVFTCVPIYISETSPPNIRGLLVTMPQFMFFIGTIFSYCFILWLTLMSSPKWRIMIGAIFAPSILYLALLAYYLPESPRWLVNDGKISEARDSLQWLRGKKHDISDPLVGLLGSIHETMSEATGSRRNSFFPVFNSFSFLEHEHMNEHRDDSSDQQTRDVYSAGEANNGDGLRTSLLSQTASVEVNETNTSFTSEGSSSYLRRHGTSAFTQEFMASLHDHDIEEEDEETSGMALPHQPAYRYMGNSRRHPYRYRILRLSETADMKSKWRVLLQPGIRHALCYGMLLQALQQSAGISMLLRYTPEILKQVGVVSLFSDIGLSPHSTSILISSLNALLMLPCITAAMLLMDVCGRRALILASTPILILSLSVMSLSTLVDMGSLERAILFHLALTICFCSYVIGLGPIPNVLCSEMFPTKARATCVSFCSLSFWFGGLLSAYCFPVMLSTIGLGGACGIYALVCCIALCLVYYRIPEMSTLNLEFIADLFKHSRQSRYVA</sequence>
<feature type="transmembrane region" description="Helical" evidence="7">
    <location>
        <begin position="47"/>
        <end position="67"/>
    </location>
</feature>
<accession>A0A8T0P9C3</accession>
<feature type="transmembrane region" description="Helical" evidence="7">
    <location>
        <begin position="6"/>
        <end position="26"/>
    </location>
</feature>
<evidence type="ECO:0000256" key="2">
    <source>
        <dbReference type="ARBA" id="ARBA00022448"/>
    </source>
</evidence>
<keyword evidence="3 7" id="KW-0812">Transmembrane</keyword>
<dbReference type="InterPro" id="IPR020846">
    <property type="entry name" value="MFS_dom"/>
</dbReference>
<evidence type="ECO:0000256" key="6">
    <source>
        <dbReference type="SAM" id="MobiDB-lite"/>
    </source>
</evidence>
<organism evidence="9 10">
    <name type="scientific">Panicum virgatum</name>
    <name type="common">Blackwell switchgrass</name>
    <dbReference type="NCBI Taxonomy" id="38727"/>
    <lineage>
        <taxon>Eukaryota</taxon>
        <taxon>Viridiplantae</taxon>
        <taxon>Streptophyta</taxon>
        <taxon>Embryophyta</taxon>
        <taxon>Tracheophyta</taxon>
        <taxon>Spermatophyta</taxon>
        <taxon>Magnoliopsida</taxon>
        <taxon>Liliopsida</taxon>
        <taxon>Poales</taxon>
        <taxon>Poaceae</taxon>
        <taxon>PACMAD clade</taxon>
        <taxon>Panicoideae</taxon>
        <taxon>Panicodae</taxon>
        <taxon>Paniceae</taxon>
        <taxon>Panicinae</taxon>
        <taxon>Panicum</taxon>
        <taxon>Panicum sect. Hiantes</taxon>
    </lineage>
</organism>
<evidence type="ECO:0000256" key="5">
    <source>
        <dbReference type="ARBA" id="ARBA00023136"/>
    </source>
</evidence>
<dbReference type="EMBL" id="CM029052">
    <property type="protein sequence ID" value="KAG2558827.1"/>
    <property type="molecule type" value="Genomic_DNA"/>
</dbReference>
<feature type="transmembrane region" description="Helical" evidence="7">
    <location>
        <begin position="497"/>
        <end position="522"/>
    </location>
</feature>
<keyword evidence="5 7" id="KW-0472">Membrane</keyword>
<dbReference type="Proteomes" id="UP000823388">
    <property type="component" value="Chromosome 8N"/>
</dbReference>
<dbReference type="InterPro" id="IPR036259">
    <property type="entry name" value="MFS_trans_sf"/>
</dbReference>
<evidence type="ECO:0000313" key="10">
    <source>
        <dbReference type="Proteomes" id="UP000823388"/>
    </source>
</evidence>
<comment type="caution">
    <text evidence="9">The sequence shown here is derived from an EMBL/GenBank/DDBJ whole genome shotgun (WGS) entry which is preliminary data.</text>
</comment>
<protein>
    <recommendedName>
        <fullName evidence="8">Major facilitator superfamily (MFS) profile domain-containing protein</fullName>
    </recommendedName>
</protein>
<comment type="subcellular location">
    <subcellularLocation>
        <location evidence="1">Membrane</location>
        <topology evidence="1">Multi-pass membrane protein</topology>
    </subcellularLocation>
</comment>
<keyword evidence="4 7" id="KW-1133">Transmembrane helix</keyword>
<feature type="transmembrane region" description="Helical" evidence="7">
    <location>
        <begin position="141"/>
        <end position="158"/>
    </location>
</feature>
<evidence type="ECO:0000313" key="9">
    <source>
        <dbReference type="EMBL" id="KAG2558827.1"/>
    </source>
</evidence>
<dbReference type="InterPro" id="IPR005828">
    <property type="entry name" value="MFS_sugar_transport-like"/>
</dbReference>
<feature type="transmembrane region" description="Helical" evidence="7">
    <location>
        <begin position="73"/>
        <end position="93"/>
    </location>
</feature>
<dbReference type="GO" id="GO:0016020">
    <property type="term" value="C:membrane"/>
    <property type="evidence" value="ECO:0007669"/>
    <property type="project" value="UniProtKB-SubCell"/>
</dbReference>
<evidence type="ECO:0000256" key="7">
    <source>
        <dbReference type="SAM" id="Phobius"/>
    </source>
</evidence>
<dbReference type="SUPFAM" id="SSF103473">
    <property type="entry name" value="MFS general substrate transporter"/>
    <property type="match status" value="1"/>
</dbReference>
<feature type="region of interest" description="Disordered" evidence="6">
    <location>
        <begin position="256"/>
        <end position="284"/>
    </location>
</feature>
<keyword evidence="10" id="KW-1185">Reference proteome</keyword>